<dbReference type="GO" id="GO:0046872">
    <property type="term" value="F:metal ion binding"/>
    <property type="evidence" value="ECO:0007669"/>
    <property type="project" value="UniProtKB-KW"/>
</dbReference>
<evidence type="ECO:0000256" key="7">
    <source>
        <dbReference type="ARBA" id="ARBA00022833"/>
    </source>
</evidence>
<dbReference type="AlphaFoldDB" id="A0A101U5U2"/>
<dbReference type="PANTHER" id="PTHR12589:SF7">
    <property type="entry name" value="6-PYRUVOYL TETRAHYDROBIOPTERIN SYNTHASE"/>
    <property type="match status" value="1"/>
</dbReference>
<dbReference type="GO" id="GO:0070497">
    <property type="term" value="F:6-carboxytetrahydropterin synthase activity"/>
    <property type="evidence" value="ECO:0007669"/>
    <property type="project" value="UniProtKB-EC"/>
</dbReference>
<evidence type="ECO:0000256" key="8">
    <source>
        <dbReference type="ARBA" id="ARBA00023239"/>
    </source>
</evidence>
<evidence type="ECO:0000313" key="11">
    <source>
        <dbReference type="EMBL" id="KUO04810.1"/>
    </source>
</evidence>
<dbReference type="Gene3D" id="3.30.479.10">
    <property type="entry name" value="6-pyruvoyl tetrahydropterin synthase/QueD"/>
    <property type="match status" value="2"/>
</dbReference>
<reference evidence="11 12" key="1">
    <citation type="submission" date="2015-10" db="EMBL/GenBank/DDBJ databases">
        <title>Draft genome sequence of Streptomyces caeruleatus NRRL B-24802, type strain for the species Streptomyces caeruleatus.</title>
        <authorList>
            <person name="Ruckert C."/>
            <person name="Winkler A."/>
            <person name="Kalinowski J."/>
            <person name="Kampfer P."/>
            <person name="Glaeser S."/>
        </authorList>
    </citation>
    <scope>NUCLEOTIDE SEQUENCE [LARGE SCALE GENOMIC DNA]</scope>
    <source>
        <strain evidence="11 12">NRRL B-24802</strain>
    </source>
</reference>
<dbReference type="OrthoDB" id="9804698at2"/>
<evidence type="ECO:0000256" key="4">
    <source>
        <dbReference type="ARBA" id="ARBA00012982"/>
    </source>
</evidence>
<evidence type="ECO:0000256" key="3">
    <source>
        <dbReference type="ARBA" id="ARBA00008900"/>
    </source>
</evidence>
<organism evidence="11 12">
    <name type="scientific">Streptomyces caeruleatus</name>
    <dbReference type="NCBI Taxonomy" id="661399"/>
    <lineage>
        <taxon>Bacteria</taxon>
        <taxon>Bacillati</taxon>
        <taxon>Actinomycetota</taxon>
        <taxon>Actinomycetes</taxon>
        <taxon>Kitasatosporales</taxon>
        <taxon>Streptomycetaceae</taxon>
        <taxon>Streptomyces</taxon>
    </lineage>
</organism>
<name>A0A101U5U2_9ACTN</name>
<gene>
    <name evidence="11" type="ORF">AQJ67_09895</name>
</gene>
<sequence>MSGKWRIGKLFRFEATRELSGRRDGHSFTAEIVLASEALTGPGFVADFGELAPVKKHIDAVLDHRMLNDVVPDPSDEGIAEHLRGWARDHLPAAVSSVLQDVRIRTGRTMSPPAGTAVDFGATHWLEGLPPGHQCGHHHGHTYRVFLPASGPEWPAPVNLPPSFADYLTSGLDGQVLNDVFAFNPTCEHLAEHFAKWLAERDIAGIDEEVLTVRVSETESTWGEHEGRPA</sequence>
<dbReference type="InterPro" id="IPR007115">
    <property type="entry name" value="6-PTP_synth/QueD"/>
</dbReference>
<keyword evidence="6" id="KW-0479">Metal-binding</keyword>
<comment type="caution">
    <text evidence="11">The sequence shown here is derived from an EMBL/GenBank/DDBJ whole genome shotgun (WGS) entry which is preliminary data.</text>
</comment>
<dbReference type="RefSeq" id="WP_062717719.1">
    <property type="nucleotide sequence ID" value="NZ_KQ948926.1"/>
</dbReference>
<evidence type="ECO:0000256" key="2">
    <source>
        <dbReference type="ARBA" id="ARBA00005061"/>
    </source>
</evidence>
<evidence type="ECO:0000313" key="12">
    <source>
        <dbReference type="Proteomes" id="UP000053429"/>
    </source>
</evidence>
<evidence type="ECO:0000256" key="1">
    <source>
        <dbReference type="ARBA" id="ARBA00001947"/>
    </source>
</evidence>
<protein>
    <recommendedName>
        <fullName evidence="5">6-carboxy-5,6,7,8-tetrahydropterin synthase</fullName>
        <ecNumber evidence="4">4.1.2.50</ecNumber>
    </recommendedName>
    <alternativeName>
        <fullName evidence="9">Queuosine biosynthesis protein QueD</fullName>
    </alternativeName>
</protein>
<comment type="catalytic activity">
    <reaction evidence="10">
        <text>7,8-dihydroneopterin 3'-triphosphate + H2O = 6-carboxy-5,6,7,8-tetrahydropterin + triphosphate + acetaldehyde + 2 H(+)</text>
        <dbReference type="Rhea" id="RHEA:27966"/>
        <dbReference type="ChEBI" id="CHEBI:15343"/>
        <dbReference type="ChEBI" id="CHEBI:15377"/>
        <dbReference type="ChEBI" id="CHEBI:15378"/>
        <dbReference type="ChEBI" id="CHEBI:18036"/>
        <dbReference type="ChEBI" id="CHEBI:58462"/>
        <dbReference type="ChEBI" id="CHEBI:61032"/>
        <dbReference type="EC" id="4.1.2.50"/>
    </reaction>
</comment>
<dbReference type="UniPathway" id="UPA00391"/>
<keyword evidence="12" id="KW-1185">Reference proteome</keyword>
<evidence type="ECO:0000256" key="10">
    <source>
        <dbReference type="ARBA" id="ARBA00048807"/>
    </source>
</evidence>
<evidence type="ECO:0000256" key="5">
    <source>
        <dbReference type="ARBA" id="ARBA00018141"/>
    </source>
</evidence>
<keyword evidence="8" id="KW-0456">Lyase</keyword>
<dbReference type="Pfam" id="PF01242">
    <property type="entry name" value="PTPS"/>
    <property type="match status" value="2"/>
</dbReference>
<dbReference type="InterPro" id="IPR038418">
    <property type="entry name" value="6-PTP_synth/QueD_sf"/>
</dbReference>
<evidence type="ECO:0000256" key="9">
    <source>
        <dbReference type="ARBA" id="ARBA00031449"/>
    </source>
</evidence>
<evidence type="ECO:0000256" key="6">
    <source>
        <dbReference type="ARBA" id="ARBA00022723"/>
    </source>
</evidence>
<comment type="similarity">
    <text evidence="3">Belongs to the PTPS family. QueD subfamily.</text>
</comment>
<proteinExistence type="inferred from homology"/>
<dbReference type="STRING" id="661399.AQJ67_09895"/>
<dbReference type="Proteomes" id="UP000053429">
    <property type="component" value="Unassembled WGS sequence"/>
</dbReference>
<dbReference type="EMBL" id="LMWY01000010">
    <property type="protein sequence ID" value="KUO04810.1"/>
    <property type="molecule type" value="Genomic_DNA"/>
</dbReference>
<keyword evidence="7" id="KW-0862">Zinc</keyword>
<comment type="pathway">
    <text evidence="2">Purine metabolism; 7-cyano-7-deazaguanine biosynthesis.</text>
</comment>
<dbReference type="EC" id="4.1.2.50" evidence="4"/>
<accession>A0A101U5U2</accession>
<dbReference type="PANTHER" id="PTHR12589">
    <property type="entry name" value="PYRUVOYL TETRAHYDROBIOPTERIN SYNTHASE"/>
    <property type="match status" value="1"/>
</dbReference>
<comment type="cofactor">
    <cofactor evidence="1">
        <name>Zn(2+)</name>
        <dbReference type="ChEBI" id="CHEBI:29105"/>
    </cofactor>
</comment>
<dbReference type="SUPFAM" id="SSF55620">
    <property type="entry name" value="Tetrahydrobiopterin biosynthesis enzymes-like"/>
    <property type="match status" value="2"/>
</dbReference>